<evidence type="ECO:0000259" key="12">
    <source>
        <dbReference type="Pfam" id="PF02517"/>
    </source>
</evidence>
<dbReference type="InterPro" id="IPR039731">
    <property type="entry name" value="Rce1"/>
</dbReference>
<comment type="similarity">
    <text evidence="2">Belongs to the peptidase U48 family.</text>
</comment>
<keyword evidence="5" id="KW-0378">Hydrolase</keyword>
<dbReference type="Proteomes" id="UP001201163">
    <property type="component" value="Unassembled WGS sequence"/>
</dbReference>
<accession>A0AAD4LN89</accession>
<feature type="transmembrane region" description="Helical" evidence="11">
    <location>
        <begin position="222"/>
        <end position="245"/>
    </location>
</feature>
<keyword evidence="8 11" id="KW-0472">Membrane</keyword>
<organism evidence="13 14">
    <name type="scientific">Lactarius akahatsu</name>
    <dbReference type="NCBI Taxonomy" id="416441"/>
    <lineage>
        <taxon>Eukaryota</taxon>
        <taxon>Fungi</taxon>
        <taxon>Dikarya</taxon>
        <taxon>Basidiomycota</taxon>
        <taxon>Agaricomycotina</taxon>
        <taxon>Agaricomycetes</taxon>
        <taxon>Russulales</taxon>
        <taxon>Russulaceae</taxon>
        <taxon>Lactarius</taxon>
    </lineage>
</organism>
<keyword evidence="4 11" id="KW-0812">Transmembrane</keyword>
<comment type="subcellular location">
    <subcellularLocation>
        <location evidence="1">Endoplasmic reticulum membrane</location>
        <topology evidence="1">Multi-pass membrane protein</topology>
    </subcellularLocation>
</comment>
<dbReference type="InterPro" id="IPR003675">
    <property type="entry name" value="Rce1/LyrA-like_dom"/>
</dbReference>
<comment type="caution">
    <text evidence="13">The sequence shown here is derived from an EMBL/GenBank/DDBJ whole genome shotgun (WGS) entry which is preliminary data.</text>
</comment>
<feature type="transmembrane region" description="Helical" evidence="11">
    <location>
        <begin position="13"/>
        <end position="30"/>
    </location>
</feature>
<dbReference type="GO" id="GO:0071586">
    <property type="term" value="P:CAAX-box protein processing"/>
    <property type="evidence" value="ECO:0007669"/>
    <property type="project" value="InterPro"/>
</dbReference>
<feature type="domain" description="CAAX prenyl protease 2/Lysostaphin resistance protein A-like" evidence="12">
    <location>
        <begin position="152"/>
        <end position="263"/>
    </location>
</feature>
<evidence type="ECO:0000256" key="2">
    <source>
        <dbReference type="ARBA" id="ARBA00006897"/>
    </source>
</evidence>
<evidence type="ECO:0000313" key="14">
    <source>
        <dbReference type="Proteomes" id="UP001201163"/>
    </source>
</evidence>
<dbReference type="EMBL" id="JAKELL010000004">
    <property type="protein sequence ID" value="KAH8999140.1"/>
    <property type="molecule type" value="Genomic_DNA"/>
</dbReference>
<evidence type="ECO:0000313" key="13">
    <source>
        <dbReference type="EMBL" id="KAH8999140.1"/>
    </source>
</evidence>
<evidence type="ECO:0000256" key="1">
    <source>
        <dbReference type="ARBA" id="ARBA00004477"/>
    </source>
</evidence>
<evidence type="ECO:0000256" key="3">
    <source>
        <dbReference type="ARBA" id="ARBA00022670"/>
    </source>
</evidence>
<proteinExistence type="inferred from homology"/>
<evidence type="ECO:0000256" key="6">
    <source>
        <dbReference type="ARBA" id="ARBA00022824"/>
    </source>
</evidence>
<comment type="catalytic activity">
    <reaction evidence="9">
        <text>Hydrolyzes the peptide bond -P2-(S-farnesyl or geranylgeranyl)C-P1'-P2'-P3'-COOH where P1' and P2' are amino acids with aliphatic sidechains and P3' is any C-terminal residue.</text>
        <dbReference type="EC" id="3.4.26.1"/>
    </reaction>
</comment>
<evidence type="ECO:0000256" key="7">
    <source>
        <dbReference type="ARBA" id="ARBA00022989"/>
    </source>
</evidence>
<evidence type="ECO:0000256" key="9">
    <source>
        <dbReference type="ARBA" id="ARBA00047280"/>
    </source>
</evidence>
<feature type="transmembrane region" description="Helical" evidence="11">
    <location>
        <begin position="65"/>
        <end position="85"/>
    </location>
</feature>
<gene>
    <name evidence="13" type="ORF">EDB92DRAFT_1790799</name>
</gene>
<name>A0AAD4LN89_9AGAM</name>
<dbReference type="PANTHER" id="PTHR13046">
    <property type="entry name" value="PROTEASE U48 CAAX PRENYL PROTEASE RCE1"/>
    <property type="match status" value="1"/>
</dbReference>
<evidence type="ECO:0000256" key="8">
    <source>
        <dbReference type="ARBA" id="ARBA00023136"/>
    </source>
</evidence>
<dbReference type="AlphaFoldDB" id="A0AAD4LN89"/>
<dbReference type="PANTHER" id="PTHR13046:SF0">
    <property type="entry name" value="CAAX PRENYL PROTEASE 2"/>
    <property type="match status" value="1"/>
</dbReference>
<keyword evidence="6" id="KW-0256">Endoplasmic reticulum</keyword>
<dbReference type="GO" id="GO:0004222">
    <property type="term" value="F:metalloendopeptidase activity"/>
    <property type="evidence" value="ECO:0007669"/>
    <property type="project" value="InterPro"/>
</dbReference>
<dbReference type="GO" id="GO:0005789">
    <property type="term" value="C:endoplasmic reticulum membrane"/>
    <property type="evidence" value="ECO:0007669"/>
    <property type="project" value="UniProtKB-SubCell"/>
</dbReference>
<evidence type="ECO:0000256" key="10">
    <source>
        <dbReference type="ARBA" id="ARBA00049729"/>
    </source>
</evidence>
<feature type="transmembrane region" description="Helical" evidence="11">
    <location>
        <begin position="113"/>
        <end position="133"/>
    </location>
</feature>
<keyword evidence="14" id="KW-1185">Reference proteome</keyword>
<reference evidence="13" key="1">
    <citation type="submission" date="2022-01" db="EMBL/GenBank/DDBJ databases">
        <title>Comparative genomics reveals a dynamic genome evolution in the ectomycorrhizal milk-cap (Lactarius) mushrooms.</title>
        <authorList>
            <consortium name="DOE Joint Genome Institute"/>
            <person name="Lebreton A."/>
            <person name="Tang N."/>
            <person name="Kuo A."/>
            <person name="LaButti K."/>
            <person name="Drula E."/>
            <person name="Barry K."/>
            <person name="Clum A."/>
            <person name="Lipzen A."/>
            <person name="Mousain D."/>
            <person name="Ng V."/>
            <person name="Wang R."/>
            <person name="Wang X."/>
            <person name="Dai Y."/>
            <person name="Henrissat B."/>
            <person name="Grigoriev I.V."/>
            <person name="Guerin-Laguette A."/>
            <person name="Yu F."/>
            <person name="Martin F.M."/>
        </authorList>
    </citation>
    <scope>NUCLEOTIDE SEQUENCE</scope>
    <source>
        <strain evidence="13">QP</strain>
    </source>
</reference>
<evidence type="ECO:0000256" key="5">
    <source>
        <dbReference type="ARBA" id="ARBA00022801"/>
    </source>
</evidence>
<evidence type="ECO:0000256" key="4">
    <source>
        <dbReference type="ARBA" id="ARBA00022692"/>
    </source>
</evidence>
<keyword evidence="7 11" id="KW-1133">Transmembrane helix</keyword>
<evidence type="ECO:0000256" key="11">
    <source>
        <dbReference type="SAM" id="Phobius"/>
    </source>
</evidence>
<dbReference type="Pfam" id="PF02517">
    <property type="entry name" value="Rce1-like"/>
    <property type="match status" value="1"/>
</dbReference>
<keyword evidence="3" id="KW-0645">Protease</keyword>
<dbReference type="EC" id="3.4.26.1" evidence="10"/>
<sequence length="292" mass="33923">MRTSQTPLSLKDAHLINAMLTIGYVLPLYFTKYTRLSFSKTQANNWSRSKNPSERWRDDPTVIKARLLSVSVSMIASLSLMHYIVVTNQSNATNSVWDTATRYLGFSFRMRDLPAHLVTPMLFLGPLYGRYLARDLPFMRPRTLNKPNKNTFNWIVFRNYVIAPISEEVVWRSCLVCAYRLAGASNAFIVFFSPISFGSAHLHHVWETYNMYGRTRQALWRALLLTIFQFTYTTLFGFHSAFLLLRTGSLLPSISAHIFCNFMGFPQLQEELQRYSHRRRRKPYLGLVSCFN</sequence>
<protein>
    <recommendedName>
        <fullName evidence="10">intramembrane prenyl-peptidase Rce1</fullName>
        <ecNumber evidence="10">3.4.26.1</ecNumber>
    </recommendedName>
</protein>